<evidence type="ECO:0000313" key="1">
    <source>
        <dbReference type="EMBL" id="QOY89306.1"/>
    </source>
</evidence>
<sequence length="389" mass="41518">MACYISSNNNRLYAALESGFGVVAGVTAAERFTAMSLAARQETETPRRKDKTGSRTIQGIQGGLRRRTPFDLRTYVYGRGSGSEAPRYGALLQAALGAAPVASMELGVSAINGTVITFAQAHGLQPGSAVVIGSELRFVCGVTDALNVVVNAPFTEGQAAGAVAGGSIVYAPAVDLPTVSVHDYWTPGTAVQRILRGAAVDEMEIRVNGDFHEIRFSGEAADVIDSTSFQSGEGGLTQFPVEPALQGLSEMPVPGHLGQVWIGNGANRLFTLSDARVVVKNNMEFRTRDFGTLAPRCLVSGQREVTVDLEMYGQDQPVFEEIYQAARQRSPIPLMLQLGEQAGALCGVFLPSFVPAVPEFDSEDSRMRWRLKGSQAMGSGEDEIYVAFG</sequence>
<keyword evidence="2" id="KW-1185">Reference proteome</keyword>
<name>A0A7S7NTA9_PALFE</name>
<dbReference type="EMBL" id="CP063849">
    <property type="protein sequence ID" value="QOY89306.1"/>
    <property type="molecule type" value="Genomic_DNA"/>
</dbReference>
<reference evidence="1 2" key="1">
    <citation type="submission" date="2020-10" db="EMBL/GenBank/DDBJ databases">
        <title>Complete genome sequence of Paludibaculum fermentans P105T, a facultatively anaerobic acidobacterium capable of dissimilatory Fe(III) reduction.</title>
        <authorList>
            <person name="Dedysh S.N."/>
            <person name="Beletsky A.V."/>
            <person name="Kulichevskaya I.S."/>
            <person name="Mardanov A.V."/>
            <person name="Ravin N.V."/>
        </authorList>
    </citation>
    <scope>NUCLEOTIDE SEQUENCE [LARGE SCALE GENOMIC DNA]</scope>
    <source>
        <strain evidence="1 2">P105</strain>
    </source>
</reference>
<accession>A0A7S7NTA9</accession>
<proteinExistence type="predicted"/>
<dbReference type="RefSeq" id="WP_194450968.1">
    <property type="nucleotide sequence ID" value="NZ_CP063849.1"/>
</dbReference>
<dbReference type="Proteomes" id="UP000593892">
    <property type="component" value="Chromosome"/>
</dbReference>
<protein>
    <recommendedName>
        <fullName evidence="3">Phage tail protein</fullName>
    </recommendedName>
</protein>
<dbReference type="KEGG" id="pfer:IRI77_04940"/>
<dbReference type="AlphaFoldDB" id="A0A7S7NTA9"/>
<gene>
    <name evidence="1" type="ORF">IRI77_04940</name>
</gene>
<evidence type="ECO:0000313" key="2">
    <source>
        <dbReference type="Proteomes" id="UP000593892"/>
    </source>
</evidence>
<evidence type="ECO:0008006" key="3">
    <source>
        <dbReference type="Google" id="ProtNLM"/>
    </source>
</evidence>
<organism evidence="1 2">
    <name type="scientific">Paludibaculum fermentans</name>
    <dbReference type="NCBI Taxonomy" id="1473598"/>
    <lineage>
        <taxon>Bacteria</taxon>
        <taxon>Pseudomonadati</taxon>
        <taxon>Acidobacteriota</taxon>
        <taxon>Terriglobia</taxon>
        <taxon>Bryobacterales</taxon>
        <taxon>Bryobacteraceae</taxon>
        <taxon>Paludibaculum</taxon>
    </lineage>
</organism>